<feature type="domain" description="Ketoreductase (KR)" evidence="1">
    <location>
        <begin position="29"/>
        <end position="74"/>
    </location>
</feature>
<dbReference type="InterPro" id="IPR036291">
    <property type="entry name" value="NAD(P)-bd_dom_sf"/>
</dbReference>
<reference evidence="3" key="1">
    <citation type="journal article" date="2014" name="BMC Genomics">
        <title>Genome characteristics reveal the impact of lichenization on lichen-forming fungus Endocarpon pusillum Hedwig (Verrucariales, Ascomycota).</title>
        <authorList>
            <person name="Wang Y.-Y."/>
            <person name="Liu B."/>
            <person name="Zhang X.-Y."/>
            <person name="Zhou Q.-M."/>
            <person name="Zhang T."/>
            <person name="Li H."/>
            <person name="Yu Y.-F."/>
            <person name="Zhang X.-L."/>
            <person name="Hao X.-Y."/>
            <person name="Wang M."/>
            <person name="Wang L."/>
            <person name="Wei J.-C."/>
        </authorList>
    </citation>
    <scope>NUCLEOTIDE SEQUENCE [LARGE SCALE GENOMIC DNA]</scope>
    <source>
        <strain evidence="3">Z07020 / HMAS-L-300199</strain>
    </source>
</reference>
<keyword evidence="3" id="KW-1185">Reference proteome</keyword>
<dbReference type="RefSeq" id="XP_007800188.1">
    <property type="nucleotide sequence ID" value="XM_007801997.1"/>
</dbReference>
<dbReference type="Gene3D" id="3.40.50.720">
    <property type="entry name" value="NAD(P)-binding Rossmann-like Domain"/>
    <property type="match status" value="1"/>
</dbReference>
<dbReference type="HOGENOM" id="CLU_2573879_0_0_1"/>
<sequence>MSPRAGLSLLYSQFFVKLPIPIHSFSGQTIIVTGSNTGLGREAANHIVRLGVSKVILAVRKIRKGEDAKRYIEGQQAGQAL</sequence>
<evidence type="ECO:0000313" key="2">
    <source>
        <dbReference type="EMBL" id="ERF74162.1"/>
    </source>
</evidence>
<dbReference type="GeneID" id="19244075"/>
<dbReference type="SUPFAM" id="SSF51735">
    <property type="entry name" value="NAD(P)-binding Rossmann-fold domains"/>
    <property type="match status" value="1"/>
</dbReference>
<proteinExistence type="predicted"/>
<evidence type="ECO:0000313" key="3">
    <source>
        <dbReference type="Proteomes" id="UP000019373"/>
    </source>
</evidence>
<accession>U1G9L1</accession>
<organism evidence="2 3">
    <name type="scientific">Endocarpon pusillum (strain Z07020 / HMAS-L-300199)</name>
    <name type="common">Lichen-forming fungus</name>
    <dbReference type="NCBI Taxonomy" id="1263415"/>
    <lineage>
        <taxon>Eukaryota</taxon>
        <taxon>Fungi</taxon>
        <taxon>Dikarya</taxon>
        <taxon>Ascomycota</taxon>
        <taxon>Pezizomycotina</taxon>
        <taxon>Eurotiomycetes</taxon>
        <taxon>Chaetothyriomycetidae</taxon>
        <taxon>Verrucariales</taxon>
        <taxon>Verrucariaceae</taxon>
        <taxon>Endocarpon</taxon>
    </lineage>
</organism>
<dbReference type="EMBL" id="KE720890">
    <property type="protein sequence ID" value="ERF74162.1"/>
    <property type="molecule type" value="Genomic_DNA"/>
</dbReference>
<dbReference type="InterPro" id="IPR013968">
    <property type="entry name" value="PKS_KR"/>
</dbReference>
<dbReference type="Pfam" id="PF08659">
    <property type="entry name" value="KR"/>
    <property type="match status" value="1"/>
</dbReference>
<protein>
    <recommendedName>
        <fullName evidence="1">Ketoreductase (KR) domain-containing protein</fullName>
    </recommendedName>
</protein>
<evidence type="ECO:0000259" key="1">
    <source>
        <dbReference type="Pfam" id="PF08659"/>
    </source>
</evidence>
<gene>
    <name evidence="2" type="ORF">EPUS_09246</name>
</gene>
<dbReference type="AlphaFoldDB" id="U1G9L1"/>
<name>U1G9L1_ENDPU</name>
<dbReference type="Proteomes" id="UP000019373">
    <property type="component" value="Unassembled WGS sequence"/>
</dbReference>
<dbReference type="OrthoDB" id="542013at2759"/>